<dbReference type="PaxDb" id="39947-A0A0P0VNW5"/>
<reference evidence="2" key="1">
    <citation type="journal article" date="2005" name="Nature">
        <title>The map-based sequence of the rice genome.</title>
        <authorList>
            <consortium name="International rice genome sequencing project (IRGSP)"/>
            <person name="Matsumoto T."/>
            <person name="Wu J."/>
            <person name="Kanamori H."/>
            <person name="Katayose Y."/>
            <person name="Fujisawa M."/>
            <person name="Namiki N."/>
            <person name="Mizuno H."/>
            <person name="Yamamoto K."/>
            <person name="Antonio B.A."/>
            <person name="Baba T."/>
            <person name="Sakata K."/>
            <person name="Nagamura Y."/>
            <person name="Aoki H."/>
            <person name="Arikawa K."/>
            <person name="Arita K."/>
            <person name="Bito T."/>
            <person name="Chiden Y."/>
            <person name="Fujitsuka N."/>
            <person name="Fukunaka R."/>
            <person name="Hamada M."/>
            <person name="Harada C."/>
            <person name="Hayashi A."/>
            <person name="Hijishita S."/>
            <person name="Honda M."/>
            <person name="Hosokawa S."/>
            <person name="Ichikawa Y."/>
            <person name="Idonuma A."/>
            <person name="Iijima M."/>
            <person name="Ikeda M."/>
            <person name="Ikeno M."/>
            <person name="Ito K."/>
            <person name="Ito S."/>
            <person name="Ito T."/>
            <person name="Ito Y."/>
            <person name="Ito Y."/>
            <person name="Iwabuchi A."/>
            <person name="Kamiya K."/>
            <person name="Karasawa W."/>
            <person name="Kurita K."/>
            <person name="Katagiri S."/>
            <person name="Kikuta A."/>
            <person name="Kobayashi H."/>
            <person name="Kobayashi N."/>
            <person name="Machita K."/>
            <person name="Maehara T."/>
            <person name="Masukawa M."/>
            <person name="Mizubayashi T."/>
            <person name="Mukai Y."/>
            <person name="Nagasaki H."/>
            <person name="Nagata Y."/>
            <person name="Naito S."/>
            <person name="Nakashima M."/>
            <person name="Nakama Y."/>
            <person name="Nakamichi Y."/>
            <person name="Nakamura M."/>
            <person name="Meguro A."/>
            <person name="Negishi M."/>
            <person name="Ohta I."/>
            <person name="Ohta T."/>
            <person name="Okamoto M."/>
            <person name="Ono N."/>
            <person name="Saji S."/>
            <person name="Sakaguchi M."/>
            <person name="Sakai K."/>
            <person name="Shibata M."/>
            <person name="Shimokawa T."/>
            <person name="Song J."/>
            <person name="Takazaki Y."/>
            <person name="Terasawa K."/>
            <person name="Tsugane M."/>
            <person name="Tsuji K."/>
            <person name="Ueda S."/>
            <person name="Waki K."/>
            <person name="Yamagata H."/>
            <person name="Yamamoto M."/>
            <person name="Yamamoto S."/>
            <person name="Yamane H."/>
            <person name="Yoshiki S."/>
            <person name="Yoshihara R."/>
            <person name="Yukawa K."/>
            <person name="Zhong H."/>
            <person name="Yano M."/>
            <person name="Yuan Q."/>
            <person name="Ouyang S."/>
            <person name="Liu J."/>
            <person name="Jones K.M."/>
            <person name="Gansberger K."/>
            <person name="Moffat K."/>
            <person name="Hill J."/>
            <person name="Bera J."/>
            <person name="Fadrosh D."/>
            <person name="Jin S."/>
            <person name="Johri S."/>
            <person name="Kim M."/>
            <person name="Overton L."/>
            <person name="Reardon M."/>
            <person name="Tsitrin T."/>
            <person name="Vuong H."/>
            <person name="Weaver B."/>
            <person name="Ciecko A."/>
            <person name="Tallon L."/>
            <person name="Jackson J."/>
            <person name="Pai G."/>
            <person name="Aken S.V."/>
            <person name="Utterback T."/>
            <person name="Reidmuller S."/>
            <person name="Feldblyum T."/>
            <person name="Hsiao J."/>
            <person name="Zismann V."/>
            <person name="Iobst S."/>
            <person name="de Vazeille A.R."/>
            <person name="Buell C.R."/>
            <person name="Ying K."/>
            <person name="Li Y."/>
            <person name="Lu T."/>
            <person name="Huang Y."/>
            <person name="Zhao Q."/>
            <person name="Feng Q."/>
            <person name="Zhang L."/>
            <person name="Zhu J."/>
            <person name="Weng Q."/>
            <person name="Mu J."/>
            <person name="Lu Y."/>
            <person name="Fan D."/>
            <person name="Liu Y."/>
            <person name="Guan J."/>
            <person name="Zhang Y."/>
            <person name="Yu S."/>
            <person name="Liu X."/>
            <person name="Zhang Y."/>
            <person name="Hong G."/>
            <person name="Han B."/>
            <person name="Choisne N."/>
            <person name="Demange N."/>
            <person name="Orjeda G."/>
            <person name="Samain S."/>
            <person name="Cattolico L."/>
            <person name="Pelletier E."/>
            <person name="Couloux A."/>
            <person name="Segurens B."/>
            <person name="Wincker P."/>
            <person name="D'Hont A."/>
            <person name="Scarpelli C."/>
            <person name="Weissenbach J."/>
            <person name="Salanoubat M."/>
            <person name="Quetier F."/>
            <person name="Yu Y."/>
            <person name="Kim H.R."/>
            <person name="Rambo T."/>
            <person name="Currie J."/>
            <person name="Collura K."/>
            <person name="Luo M."/>
            <person name="Yang T."/>
            <person name="Ammiraju J.S.S."/>
            <person name="Engler F."/>
            <person name="Soderlund C."/>
            <person name="Wing R.A."/>
            <person name="Palmer L.E."/>
            <person name="de la Bastide M."/>
            <person name="Spiegel L."/>
            <person name="Nascimento L."/>
            <person name="Zutavern T."/>
            <person name="O'Shaughnessy A."/>
            <person name="Dike S."/>
            <person name="Dedhia N."/>
            <person name="Preston R."/>
            <person name="Balija V."/>
            <person name="McCombie W.R."/>
            <person name="Chow T."/>
            <person name="Chen H."/>
            <person name="Chung M."/>
            <person name="Chen C."/>
            <person name="Shaw J."/>
            <person name="Wu H."/>
            <person name="Hsiao K."/>
            <person name="Chao Y."/>
            <person name="Chu M."/>
            <person name="Cheng C."/>
            <person name="Hour A."/>
            <person name="Lee P."/>
            <person name="Lin S."/>
            <person name="Lin Y."/>
            <person name="Liou J."/>
            <person name="Liu S."/>
            <person name="Hsing Y."/>
            <person name="Raghuvanshi S."/>
            <person name="Mohanty A."/>
            <person name="Bharti A.K."/>
            <person name="Gaur A."/>
            <person name="Gupta V."/>
            <person name="Kumar D."/>
            <person name="Ravi V."/>
            <person name="Vij S."/>
            <person name="Kapur A."/>
            <person name="Khurana P."/>
            <person name="Khurana P."/>
            <person name="Khurana J.P."/>
            <person name="Tyagi A.K."/>
            <person name="Gaikwad K."/>
            <person name="Singh A."/>
            <person name="Dalal V."/>
            <person name="Srivastava S."/>
            <person name="Dixit A."/>
            <person name="Pal A.K."/>
            <person name="Ghazi I.A."/>
            <person name="Yadav M."/>
            <person name="Pandit A."/>
            <person name="Bhargava A."/>
            <person name="Sureshbabu K."/>
            <person name="Batra K."/>
            <person name="Sharma T.R."/>
            <person name="Mohapatra T."/>
            <person name="Singh N.K."/>
            <person name="Messing J."/>
            <person name="Nelson A.B."/>
            <person name="Fuks G."/>
            <person name="Kavchok S."/>
            <person name="Keizer G."/>
            <person name="Linton E."/>
            <person name="Llaca V."/>
            <person name="Song R."/>
            <person name="Tanyolac B."/>
            <person name="Young S."/>
            <person name="Ho-Il K."/>
            <person name="Hahn J.H."/>
            <person name="Sangsakoo G."/>
            <person name="Vanavichit A."/>
            <person name="de Mattos Luiz.A.T."/>
            <person name="Zimmer P.D."/>
            <person name="Malone G."/>
            <person name="Dellagostin O."/>
            <person name="de Oliveira A.C."/>
            <person name="Bevan M."/>
            <person name="Bancroft I."/>
            <person name="Minx P."/>
            <person name="Cordum H."/>
            <person name="Wilson R."/>
            <person name="Cheng Z."/>
            <person name="Jin W."/>
            <person name="Jiang J."/>
            <person name="Leong S.A."/>
            <person name="Iwama H."/>
            <person name="Gojobori T."/>
            <person name="Itoh T."/>
            <person name="Niimura Y."/>
            <person name="Fujii Y."/>
            <person name="Habara T."/>
            <person name="Sakai H."/>
            <person name="Sato Y."/>
            <person name="Wilson G."/>
            <person name="Kumar K."/>
            <person name="McCouch S."/>
            <person name="Juretic N."/>
            <person name="Hoen D."/>
            <person name="Wright S."/>
            <person name="Bruskiewich R."/>
            <person name="Bureau T."/>
            <person name="Miyao A."/>
            <person name="Hirochika H."/>
            <person name="Nishikawa T."/>
            <person name="Kadowaki K."/>
            <person name="Sugiura M."/>
            <person name="Burr B."/>
            <person name="Sasaki T."/>
        </authorList>
    </citation>
    <scope>NUCLEOTIDE SEQUENCE [LARGE SCALE GENOMIC DNA]</scope>
    <source>
        <strain evidence="2">cv. Nipponbare</strain>
    </source>
</reference>
<sequence length="76" mass="8774">MSRSNCFLLKPLDLPSQTLHVIIVYVRDPLEHQLTTIDRHRHKFPTRLSHDIDRIVIVVVSDQAFCLMGCPPVDIL</sequence>
<dbReference type="Gramene" id="Os02t0712512-00">
    <property type="protein sequence ID" value="Os02t0712512-00"/>
    <property type="gene ID" value="Os02g0712512"/>
</dbReference>
<proteinExistence type="predicted"/>
<evidence type="ECO:0000313" key="2">
    <source>
        <dbReference type="Proteomes" id="UP000059680"/>
    </source>
</evidence>
<evidence type="ECO:0000313" key="1">
    <source>
        <dbReference type="EMBL" id="BAS80576.1"/>
    </source>
</evidence>
<gene>
    <name evidence="1" type="ordered locus">Os02g0712512</name>
    <name evidence="1" type="ORF">OSNPB_020712512</name>
</gene>
<keyword evidence="2" id="KW-1185">Reference proteome</keyword>
<name>A0A0P0VNW5_ORYSJ</name>
<dbReference type="EMBL" id="AP014958">
    <property type="protein sequence ID" value="BAS80576.1"/>
    <property type="molecule type" value="Genomic_DNA"/>
</dbReference>
<accession>A0A0P0VNW5</accession>
<reference evidence="1 2" key="2">
    <citation type="journal article" date="2013" name="Plant Cell Physiol.">
        <title>Rice Annotation Project Database (RAP-DB): an integrative and interactive database for rice genomics.</title>
        <authorList>
            <person name="Sakai H."/>
            <person name="Lee S.S."/>
            <person name="Tanaka T."/>
            <person name="Numa H."/>
            <person name="Kim J."/>
            <person name="Kawahara Y."/>
            <person name="Wakimoto H."/>
            <person name="Yang C.C."/>
            <person name="Iwamoto M."/>
            <person name="Abe T."/>
            <person name="Yamada Y."/>
            <person name="Muto A."/>
            <person name="Inokuchi H."/>
            <person name="Ikemura T."/>
            <person name="Matsumoto T."/>
            <person name="Sasaki T."/>
            <person name="Itoh T."/>
        </authorList>
    </citation>
    <scope>NUCLEOTIDE SEQUENCE [LARGE SCALE GENOMIC DNA]</scope>
    <source>
        <strain evidence="2">cv. Nipponbare</strain>
    </source>
</reference>
<reference evidence="1 2" key="3">
    <citation type="journal article" date="2013" name="Rice">
        <title>Improvement of the Oryza sativa Nipponbare reference genome using next generation sequence and optical map data.</title>
        <authorList>
            <person name="Kawahara Y."/>
            <person name="de la Bastide M."/>
            <person name="Hamilton J.P."/>
            <person name="Kanamori H."/>
            <person name="McCombie W.R."/>
            <person name="Ouyang S."/>
            <person name="Schwartz D.C."/>
            <person name="Tanaka T."/>
            <person name="Wu J."/>
            <person name="Zhou S."/>
            <person name="Childs K.L."/>
            <person name="Davidson R.M."/>
            <person name="Lin H."/>
            <person name="Quesada-Ocampo L."/>
            <person name="Vaillancourt B."/>
            <person name="Sakai H."/>
            <person name="Lee S.S."/>
            <person name="Kim J."/>
            <person name="Numa H."/>
            <person name="Itoh T."/>
            <person name="Buell C.R."/>
            <person name="Matsumoto T."/>
        </authorList>
    </citation>
    <scope>NUCLEOTIDE SEQUENCE [LARGE SCALE GENOMIC DNA]</scope>
    <source>
        <strain evidence="2">cv. Nipponbare</strain>
    </source>
</reference>
<protein>
    <submittedName>
        <fullName evidence="1">Os02g0712512 protein</fullName>
    </submittedName>
</protein>
<dbReference type="Proteomes" id="UP000059680">
    <property type="component" value="Chromosome 2"/>
</dbReference>
<dbReference type="InParanoid" id="A0A0P0VNW5"/>
<dbReference type="AlphaFoldDB" id="A0A0P0VNW5"/>
<organism evidence="1 2">
    <name type="scientific">Oryza sativa subsp. japonica</name>
    <name type="common">Rice</name>
    <dbReference type="NCBI Taxonomy" id="39947"/>
    <lineage>
        <taxon>Eukaryota</taxon>
        <taxon>Viridiplantae</taxon>
        <taxon>Streptophyta</taxon>
        <taxon>Embryophyta</taxon>
        <taxon>Tracheophyta</taxon>
        <taxon>Spermatophyta</taxon>
        <taxon>Magnoliopsida</taxon>
        <taxon>Liliopsida</taxon>
        <taxon>Poales</taxon>
        <taxon>Poaceae</taxon>
        <taxon>BOP clade</taxon>
        <taxon>Oryzoideae</taxon>
        <taxon>Oryzeae</taxon>
        <taxon>Oryzinae</taxon>
        <taxon>Oryza</taxon>
        <taxon>Oryza sativa</taxon>
    </lineage>
</organism>